<dbReference type="RefSeq" id="YP_010086319.1">
    <property type="nucleotide sequence ID" value="NC_055453.1"/>
</dbReference>
<reference evidence="1 2" key="1">
    <citation type="journal article" date="2018" name="Sci. Rep.">
        <title>Comprehensive analysis of single molecule sequencing-derived complete genome and whole transcriptome of Hyposidra talaca nuclear polyhedrosis virus.</title>
        <authorList>
            <person name="Nguyen T.T."/>
            <person name="Suryamohan K."/>
            <person name="Kuriakose B."/>
            <person name="Janakiraman V."/>
            <person name="Reichelt M."/>
            <person name="Chaudhuri S."/>
            <person name="Guillory J."/>
            <person name="Divakaran N."/>
            <person name="Rabins P.E."/>
            <person name="Goel R."/>
            <person name="Deka B."/>
            <person name="Sarkar S."/>
            <person name="Ekka P."/>
            <person name="Tsai Y.C."/>
            <person name="Vargas D."/>
            <person name="Santhosh S."/>
            <person name="Mohan S."/>
            <person name="Chin C.S."/>
            <person name="Korlach J."/>
            <person name="Thomas G."/>
            <person name="Babu A."/>
            <person name="Seshagiri S."/>
        </authorList>
    </citation>
    <scope>NUCLEOTIDE SEQUENCE [LARGE SCALE GENOMIC DNA]</scope>
    <source>
        <strain evidence="1 2">HytaNPVIndia001</strain>
    </source>
</reference>
<keyword evidence="2" id="KW-1185">Reference proteome</keyword>
<evidence type="ECO:0000313" key="1">
    <source>
        <dbReference type="EMBL" id="AWW14412.1"/>
    </source>
</evidence>
<sequence>MMTPNFVLSHEPIYVIFFVSAANKFGKRHKRRYTKMYNKKNMTRLFGVKKLYY</sequence>
<name>A0A2Z4HI07_9ABAC</name>
<proteinExistence type="predicted"/>
<dbReference type="Proteomes" id="UP000501125">
    <property type="component" value="Chromosome"/>
</dbReference>
<organism evidence="1 2">
    <name type="scientific">Hyposidra talaca nucleopolyhedrovirus</name>
    <dbReference type="NCBI Taxonomy" id="1070315"/>
    <lineage>
        <taxon>Viruses</taxon>
        <taxon>Viruses incertae sedis</taxon>
        <taxon>Naldaviricetes</taxon>
        <taxon>Lefavirales</taxon>
        <taxon>Baculoviridae</taxon>
        <taxon>Alphabaculovirus</taxon>
        <taxon>Alphabaculovirus hytalacae</taxon>
    </lineage>
</organism>
<dbReference type="EMBL" id="MH261376">
    <property type="protein sequence ID" value="AWW14412.1"/>
    <property type="molecule type" value="Genomic_DNA"/>
</dbReference>
<dbReference type="KEGG" id="vg:65101530"/>
<gene>
    <name evidence="1" type="primary">orf52</name>
    <name evidence="1" type="ORF">HytaNPV_gp052</name>
</gene>
<dbReference type="GeneID" id="65101530"/>
<accession>A0A2Z4HI07</accession>
<evidence type="ECO:0000313" key="2">
    <source>
        <dbReference type="Proteomes" id="UP000501125"/>
    </source>
</evidence>
<protein>
    <submittedName>
        <fullName evidence="1">Uncharacterized protein</fullName>
    </submittedName>
</protein>